<feature type="domain" description="2Fe-2S ferredoxin-type" evidence="10">
    <location>
        <begin position="403"/>
        <end position="478"/>
    </location>
</feature>
<evidence type="ECO:0000256" key="3">
    <source>
        <dbReference type="ARBA" id="ARBA00022714"/>
    </source>
</evidence>
<evidence type="ECO:0000256" key="2">
    <source>
        <dbReference type="ARBA" id="ARBA00022630"/>
    </source>
</evidence>
<evidence type="ECO:0000256" key="6">
    <source>
        <dbReference type="ARBA" id="ARBA00023002"/>
    </source>
</evidence>
<gene>
    <name evidence="12" type="ORF">AVDCRST_MAG85-3296</name>
</gene>
<evidence type="ECO:0000259" key="10">
    <source>
        <dbReference type="PROSITE" id="PS51085"/>
    </source>
</evidence>
<name>A0A6J4TLQ2_9ACTN</name>
<dbReference type="GO" id="GO:0046872">
    <property type="term" value="F:metal ion binding"/>
    <property type="evidence" value="ECO:0007669"/>
    <property type="project" value="UniProtKB-KW"/>
</dbReference>
<dbReference type="Pfam" id="PF00111">
    <property type="entry name" value="Fer2"/>
    <property type="match status" value="1"/>
</dbReference>
<evidence type="ECO:0000256" key="7">
    <source>
        <dbReference type="ARBA" id="ARBA00023004"/>
    </source>
</evidence>
<keyword evidence="2" id="KW-0285">Flavoprotein</keyword>
<evidence type="ECO:0000256" key="5">
    <source>
        <dbReference type="ARBA" id="ARBA00022827"/>
    </source>
</evidence>
<dbReference type="SUPFAM" id="SSF54292">
    <property type="entry name" value="2Fe-2S ferredoxin-like"/>
    <property type="match status" value="1"/>
</dbReference>
<proteinExistence type="predicted"/>
<evidence type="ECO:0000259" key="11">
    <source>
        <dbReference type="PROSITE" id="PS51384"/>
    </source>
</evidence>
<dbReference type="InterPro" id="IPR008333">
    <property type="entry name" value="Cbr1-like_FAD-bd_dom"/>
</dbReference>
<dbReference type="AlphaFoldDB" id="A0A6J4TLQ2"/>
<keyword evidence="9" id="KW-0812">Transmembrane</keyword>
<feature type="transmembrane region" description="Helical" evidence="9">
    <location>
        <begin position="12"/>
        <end position="34"/>
    </location>
</feature>
<dbReference type="PRINTS" id="PR00410">
    <property type="entry name" value="PHEHYDRXLASE"/>
</dbReference>
<evidence type="ECO:0000256" key="4">
    <source>
        <dbReference type="ARBA" id="ARBA00022723"/>
    </source>
</evidence>
<dbReference type="EC" id="1.14.12.17" evidence="12"/>
<dbReference type="CDD" id="cd06184">
    <property type="entry name" value="flavohem_like_fad_nad_binding"/>
    <property type="match status" value="1"/>
</dbReference>
<dbReference type="EMBL" id="CADCVT010000364">
    <property type="protein sequence ID" value="CAA9526701.1"/>
    <property type="molecule type" value="Genomic_DNA"/>
</dbReference>
<evidence type="ECO:0000313" key="12">
    <source>
        <dbReference type="EMBL" id="CAA9526701.1"/>
    </source>
</evidence>
<dbReference type="GO" id="GO:0050660">
    <property type="term" value="F:flavin adenine dinucleotide binding"/>
    <property type="evidence" value="ECO:0007669"/>
    <property type="project" value="TreeGrafter"/>
</dbReference>
<sequence length="478" mass="51392">MSGPAPIEFGWWLASRAAGVLALLCIAVSVGVGLAMASRMRPKLAARLMIVHQQTALVGLVAIAVHGITLLGDKHLHPGIVGISVPFVIDHAPLWTGLGVTGGWLAAILGLSYWLRDRIGPQRWRRLHKATLLVYVLSVAHTLGSGTDASEPWLRVLVLLTAAPIFFLFVVRVLPPPNLKGTVPFRKLRVVEVIPESATVTSFALEPALDFAPGQFLTVRVNGQTRSYSLSGPGRISVKHEPQGAVSGHLHTAVEPGDSIEASGPFGAFVLDEESTRPVALVSVGIGATPVLAMLARLVETRSTREVHWIHGARNGREHPFREEARELVHALRDGHAHVRYSSPDDRDLLGRGYDAHGRITADAIPAGAEVYACGPVEWVDQIRERFPDLRSESLTPARPKGPAVTFARSNVEVAWDDRFANLLELAEEHSLPAQAGCRVGACQSCRTAVVAGRTTRDVDGGTLICCAKPEGDLVLDL</sequence>
<dbReference type="Gene3D" id="3.10.20.30">
    <property type="match status" value="1"/>
</dbReference>
<dbReference type="PANTHER" id="PTHR47354">
    <property type="entry name" value="NADH OXIDOREDUCTASE HCR"/>
    <property type="match status" value="1"/>
</dbReference>
<reference evidence="12" key="1">
    <citation type="submission" date="2020-02" db="EMBL/GenBank/DDBJ databases">
        <authorList>
            <person name="Meier V. D."/>
        </authorList>
    </citation>
    <scope>NUCLEOTIDE SEQUENCE</scope>
    <source>
        <strain evidence="12">AVDCRST_MAG85</strain>
    </source>
</reference>
<dbReference type="InterPro" id="IPR001433">
    <property type="entry name" value="OxRdtase_FAD/NAD-bd"/>
</dbReference>
<dbReference type="InterPro" id="IPR050415">
    <property type="entry name" value="MRET"/>
</dbReference>
<accession>A0A6J4TLQ2</accession>
<feature type="transmembrane region" description="Helical" evidence="9">
    <location>
        <begin position="153"/>
        <end position="174"/>
    </location>
</feature>
<dbReference type="PROSITE" id="PS51085">
    <property type="entry name" value="2FE2S_FER_2"/>
    <property type="match status" value="1"/>
</dbReference>
<keyword evidence="5" id="KW-0274">FAD</keyword>
<dbReference type="Gene3D" id="3.40.50.80">
    <property type="entry name" value="Nucleotide-binding domain of ferredoxin-NADP reductase (FNR) module"/>
    <property type="match status" value="1"/>
</dbReference>
<dbReference type="GO" id="GO:0008941">
    <property type="term" value="F:nitric oxide dioxygenase NAD(P)H activity"/>
    <property type="evidence" value="ECO:0007669"/>
    <property type="project" value="UniProtKB-EC"/>
</dbReference>
<feature type="domain" description="FAD-binding FR-type" evidence="11">
    <location>
        <begin position="183"/>
        <end position="272"/>
    </location>
</feature>
<keyword evidence="9" id="KW-1133">Transmembrane helix</keyword>
<dbReference type="Pfam" id="PF00970">
    <property type="entry name" value="FAD_binding_6"/>
    <property type="match status" value="1"/>
</dbReference>
<dbReference type="PANTHER" id="PTHR47354:SF8">
    <property type="entry name" value="1,2-PHENYLACETYL-COA EPOXIDASE, SUBUNIT E"/>
    <property type="match status" value="1"/>
</dbReference>
<feature type="transmembrane region" description="Helical" evidence="9">
    <location>
        <begin position="55"/>
        <end position="72"/>
    </location>
</feature>
<keyword evidence="6 12" id="KW-0560">Oxidoreductase</keyword>
<dbReference type="InterPro" id="IPR039261">
    <property type="entry name" value="FNR_nucleotide-bd"/>
</dbReference>
<evidence type="ECO:0000256" key="8">
    <source>
        <dbReference type="ARBA" id="ARBA00023014"/>
    </source>
</evidence>
<dbReference type="Gene3D" id="2.40.30.10">
    <property type="entry name" value="Translation factors"/>
    <property type="match status" value="1"/>
</dbReference>
<evidence type="ECO:0000256" key="1">
    <source>
        <dbReference type="ARBA" id="ARBA00001974"/>
    </source>
</evidence>
<protein>
    <submittedName>
        <fullName evidence="12">Flavohemoglobin / Nitric oxide dioxygenase</fullName>
        <ecNumber evidence="12">1.14.12.17</ecNumber>
    </submittedName>
</protein>
<feature type="transmembrane region" description="Helical" evidence="9">
    <location>
        <begin position="92"/>
        <end position="115"/>
    </location>
</feature>
<dbReference type="CDD" id="cd00207">
    <property type="entry name" value="fer2"/>
    <property type="match status" value="1"/>
</dbReference>
<dbReference type="PROSITE" id="PS51384">
    <property type="entry name" value="FAD_FR"/>
    <property type="match status" value="1"/>
</dbReference>
<dbReference type="Pfam" id="PF00175">
    <property type="entry name" value="NAD_binding_1"/>
    <property type="match status" value="1"/>
</dbReference>
<evidence type="ECO:0000256" key="9">
    <source>
        <dbReference type="SAM" id="Phobius"/>
    </source>
</evidence>
<dbReference type="GO" id="GO:0051537">
    <property type="term" value="F:2 iron, 2 sulfur cluster binding"/>
    <property type="evidence" value="ECO:0007669"/>
    <property type="project" value="UniProtKB-KW"/>
</dbReference>
<keyword evidence="8" id="KW-0411">Iron-sulfur</keyword>
<keyword evidence="3" id="KW-0001">2Fe-2S</keyword>
<keyword evidence="12" id="KW-0223">Dioxygenase</keyword>
<organism evidence="12">
    <name type="scientific">uncultured Solirubrobacteraceae bacterium</name>
    <dbReference type="NCBI Taxonomy" id="1162706"/>
    <lineage>
        <taxon>Bacteria</taxon>
        <taxon>Bacillati</taxon>
        <taxon>Actinomycetota</taxon>
        <taxon>Thermoleophilia</taxon>
        <taxon>Solirubrobacterales</taxon>
        <taxon>Solirubrobacteraceae</taxon>
        <taxon>environmental samples</taxon>
    </lineage>
</organism>
<dbReference type="InterPro" id="IPR012675">
    <property type="entry name" value="Beta-grasp_dom_sf"/>
</dbReference>
<comment type="cofactor">
    <cofactor evidence="1">
        <name>FAD</name>
        <dbReference type="ChEBI" id="CHEBI:57692"/>
    </cofactor>
</comment>
<dbReference type="InterPro" id="IPR017927">
    <property type="entry name" value="FAD-bd_FR_type"/>
</dbReference>
<dbReference type="InterPro" id="IPR036010">
    <property type="entry name" value="2Fe-2S_ferredoxin-like_sf"/>
</dbReference>
<keyword evidence="4" id="KW-0479">Metal-binding</keyword>
<dbReference type="SUPFAM" id="SSF52343">
    <property type="entry name" value="Ferredoxin reductase-like, C-terminal NADP-linked domain"/>
    <property type="match status" value="1"/>
</dbReference>
<keyword evidence="9" id="KW-0472">Membrane</keyword>
<keyword evidence="7" id="KW-0408">Iron</keyword>
<dbReference type="InterPro" id="IPR017938">
    <property type="entry name" value="Riboflavin_synthase-like_b-brl"/>
</dbReference>
<dbReference type="InterPro" id="IPR001041">
    <property type="entry name" value="2Fe-2S_ferredoxin-type"/>
</dbReference>
<dbReference type="SUPFAM" id="SSF63380">
    <property type="entry name" value="Riboflavin synthase domain-like"/>
    <property type="match status" value="1"/>
</dbReference>